<evidence type="ECO:0000313" key="2">
    <source>
        <dbReference type="Proteomes" id="UP000194137"/>
    </source>
</evidence>
<dbReference type="AlphaFoldDB" id="A0A1W6ZYY8"/>
<dbReference type="InterPro" id="IPR014543">
    <property type="entry name" value="UCP028291"/>
</dbReference>
<gene>
    <name evidence="1" type="ORF">CAK95_28020</name>
</gene>
<proteinExistence type="predicted"/>
<evidence type="ECO:0000313" key="1">
    <source>
        <dbReference type="EMBL" id="ARQ02530.1"/>
    </source>
</evidence>
<organism evidence="1 2">
    <name type="scientific">Pseudorhodoplanes sinuspersici</name>
    <dbReference type="NCBI Taxonomy" id="1235591"/>
    <lineage>
        <taxon>Bacteria</taxon>
        <taxon>Pseudomonadati</taxon>
        <taxon>Pseudomonadota</taxon>
        <taxon>Alphaproteobacteria</taxon>
        <taxon>Hyphomicrobiales</taxon>
        <taxon>Pseudorhodoplanes</taxon>
    </lineage>
</organism>
<dbReference type="EMBL" id="CP021112">
    <property type="protein sequence ID" value="ARQ02530.1"/>
    <property type="molecule type" value="Genomic_DNA"/>
</dbReference>
<accession>A0A1W6ZYY8</accession>
<dbReference type="KEGG" id="psin:CAK95_28020"/>
<dbReference type="Pfam" id="PF09981">
    <property type="entry name" value="DUF2218"/>
    <property type="match status" value="1"/>
</dbReference>
<dbReference type="Proteomes" id="UP000194137">
    <property type="component" value="Chromosome"/>
</dbReference>
<dbReference type="PIRSF" id="PIRSF028291">
    <property type="entry name" value="UCP028291"/>
    <property type="match status" value="1"/>
</dbReference>
<dbReference type="OrthoDB" id="9806511at2"/>
<dbReference type="RefSeq" id="WP_086090960.1">
    <property type="nucleotide sequence ID" value="NZ_CP021112.1"/>
</dbReference>
<name>A0A1W6ZYY8_9HYPH</name>
<protein>
    <submittedName>
        <fullName evidence="1">Uncharacterized protein</fullName>
    </submittedName>
</protein>
<reference evidence="1 2" key="1">
    <citation type="submission" date="2017-05" db="EMBL/GenBank/DDBJ databases">
        <title>Full genome sequence of Pseudorhodoplanes sinuspersici.</title>
        <authorList>
            <person name="Dastgheib S.M.M."/>
            <person name="Shavandi M."/>
            <person name="Tirandaz H."/>
        </authorList>
    </citation>
    <scope>NUCLEOTIDE SEQUENCE [LARGE SCALE GENOMIC DNA]</scope>
    <source>
        <strain evidence="1 2">RIPI110</strain>
    </source>
</reference>
<dbReference type="Gene3D" id="3.30.310.50">
    <property type="entry name" value="Alpha-D-phosphohexomutase, C-terminal domain"/>
    <property type="match status" value="1"/>
</dbReference>
<sequence length="101" mass="11392">MNTTTTHRVRSIAEVVTPVPARYLAQLCKHFQHKLDVAFDSQSGHIVFPLGDCRLTAGDSTLTLSAEADDQEKLAKLQDVVARHLVRFAFREEMQIDWRAA</sequence>
<keyword evidence="2" id="KW-1185">Reference proteome</keyword>